<protein>
    <recommendedName>
        <fullName evidence="3">Serine hydrolase family protein</fullName>
    </recommendedName>
</protein>
<evidence type="ECO:0008006" key="3">
    <source>
        <dbReference type="Google" id="ProtNLM"/>
    </source>
</evidence>
<dbReference type="Pfam" id="PF06821">
    <property type="entry name" value="Ser_hydrolase"/>
    <property type="match status" value="1"/>
</dbReference>
<dbReference type="Gene3D" id="3.40.50.1820">
    <property type="entry name" value="alpha/beta hydrolase"/>
    <property type="match status" value="1"/>
</dbReference>
<accession>A0A3E0AUR4</accession>
<dbReference type="EMBL" id="QUMW01000013">
    <property type="protein sequence ID" value="REG23503.1"/>
    <property type="molecule type" value="Genomic_DNA"/>
</dbReference>
<dbReference type="PANTHER" id="PTHR15394">
    <property type="entry name" value="SERINE HYDROLASE RBBP9"/>
    <property type="match status" value="1"/>
</dbReference>
<name>A0A3E0AUR4_9STAP</name>
<sequence>MKKAYIIHGYAVTPESHWFPCLTRELKSYNYDTEVFALTDSSEPELKKWRGKIELISPVLNSGAIFIGHSLGVLTILDYLTKINNDDKLHGLFLVARFKNRTAALPELDQFIEEAYFNKENIRAEYIISVAAKKNDRVDSSLSKELSEELNGKFIEVNHEGHFLGKEGYDTFGLLRDEIFKRNNLKSLSPCAECKEISFL</sequence>
<comment type="caution">
    <text evidence="1">The sequence shown here is derived from an EMBL/GenBank/DDBJ whole genome shotgun (WGS) entry which is preliminary data.</text>
</comment>
<proteinExistence type="predicted"/>
<dbReference type="Proteomes" id="UP000257076">
    <property type="component" value="Unassembled WGS sequence"/>
</dbReference>
<dbReference type="InterPro" id="IPR029058">
    <property type="entry name" value="AB_hydrolase_fold"/>
</dbReference>
<organism evidence="1 2">
    <name type="scientific">Jeotgalicoccus halotolerans</name>
    <dbReference type="NCBI Taxonomy" id="157227"/>
    <lineage>
        <taxon>Bacteria</taxon>
        <taxon>Bacillati</taxon>
        <taxon>Bacillota</taxon>
        <taxon>Bacilli</taxon>
        <taxon>Bacillales</taxon>
        <taxon>Staphylococcaceae</taxon>
        <taxon>Jeotgalicoccus</taxon>
    </lineage>
</organism>
<keyword evidence="2" id="KW-1185">Reference proteome</keyword>
<evidence type="ECO:0000313" key="1">
    <source>
        <dbReference type="EMBL" id="REG23503.1"/>
    </source>
</evidence>
<gene>
    <name evidence="1" type="ORF">DFR63_1879</name>
</gene>
<dbReference type="InterPro" id="IPR010662">
    <property type="entry name" value="RBBP9/YdeN"/>
</dbReference>
<dbReference type="AlphaFoldDB" id="A0A3E0AUR4"/>
<dbReference type="SUPFAM" id="SSF53474">
    <property type="entry name" value="alpha/beta-Hydrolases"/>
    <property type="match status" value="1"/>
</dbReference>
<dbReference type="RefSeq" id="WP_162842334.1">
    <property type="nucleotide sequence ID" value="NZ_CBCSHX010000004.1"/>
</dbReference>
<dbReference type="GO" id="GO:0016787">
    <property type="term" value="F:hydrolase activity"/>
    <property type="evidence" value="ECO:0007669"/>
    <property type="project" value="InterPro"/>
</dbReference>
<evidence type="ECO:0000313" key="2">
    <source>
        <dbReference type="Proteomes" id="UP000257076"/>
    </source>
</evidence>
<reference evidence="1 2" key="1">
    <citation type="submission" date="2018-08" db="EMBL/GenBank/DDBJ databases">
        <title>Genomic Encyclopedia of Type Strains, Phase IV (KMG-IV): sequencing the most valuable type-strain genomes for metagenomic binning, comparative biology and taxonomic classification.</title>
        <authorList>
            <person name="Goeker M."/>
        </authorList>
    </citation>
    <scope>NUCLEOTIDE SEQUENCE [LARGE SCALE GENOMIC DNA]</scope>
    <source>
        <strain evidence="1 2">DSM 17274</strain>
    </source>
</reference>
<dbReference type="PANTHER" id="PTHR15394:SF3">
    <property type="entry name" value="SERINE HYDROLASE RBBP9"/>
    <property type="match status" value="1"/>
</dbReference>